<dbReference type="PROSITE" id="PS50076">
    <property type="entry name" value="DNAJ_2"/>
    <property type="match status" value="1"/>
</dbReference>
<evidence type="ECO:0000256" key="8">
    <source>
        <dbReference type="SAM" id="MobiDB-lite"/>
    </source>
</evidence>
<dbReference type="InterPro" id="IPR036410">
    <property type="entry name" value="HSP_DnaJ_Cys-rich_dom_sf"/>
</dbReference>
<feature type="zinc finger region" description="CR-type" evidence="7">
    <location>
        <begin position="134"/>
        <end position="215"/>
    </location>
</feature>
<feature type="compositionally biased region" description="Basic and acidic residues" evidence="8">
    <location>
        <begin position="358"/>
        <end position="369"/>
    </location>
</feature>
<comment type="similarity">
    <text evidence="6">Belongs to the DnaJ family.</text>
</comment>
<feature type="binding site" evidence="6">
    <location>
        <position position="163"/>
    </location>
    <ligand>
        <name>Zn(2+)</name>
        <dbReference type="ChEBI" id="CHEBI:29105"/>
        <label>2</label>
    </ligand>
</feature>
<dbReference type="PANTHER" id="PTHR43096:SF52">
    <property type="entry name" value="DNAJ HOMOLOG 1, MITOCHONDRIAL-RELATED"/>
    <property type="match status" value="1"/>
</dbReference>
<dbReference type="InterPro" id="IPR001623">
    <property type="entry name" value="DnaJ_domain"/>
</dbReference>
<comment type="domain">
    <text evidence="6">The J domain is necessary and sufficient to stimulate DnaK ATPase activity. Zinc center 1 plays an important role in the autonomous, DnaK-independent chaperone activity of DnaJ. Zinc center 2 is essential for interaction with DnaK and for DnaJ activity.</text>
</comment>
<dbReference type="Gene3D" id="2.60.260.20">
    <property type="entry name" value="Urease metallochaperone UreE, N-terminal domain"/>
    <property type="match status" value="2"/>
</dbReference>
<evidence type="ECO:0000259" key="9">
    <source>
        <dbReference type="PROSITE" id="PS50076"/>
    </source>
</evidence>
<evidence type="ECO:0000256" key="1">
    <source>
        <dbReference type="ARBA" id="ARBA00022723"/>
    </source>
</evidence>
<proteinExistence type="inferred from homology"/>
<evidence type="ECO:0000256" key="7">
    <source>
        <dbReference type="PROSITE-ProRule" id="PRU00546"/>
    </source>
</evidence>
<dbReference type="PRINTS" id="PR00625">
    <property type="entry name" value="JDOMAIN"/>
</dbReference>
<keyword evidence="6" id="KW-0346">Stress response</keyword>
<dbReference type="Gene3D" id="6.20.20.10">
    <property type="match status" value="2"/>
</dbReference>
<evidence type="ECO:0000256" key="6">
    <source>
        <dbReference type="HAMAP-Rule" id="MF_01152"/>
    </source>
</evidence>
<feature type="repeat" description="CXXCXGXG motif" evidence="6">
    <location>
        <begin position="163"/>
        <end position="170"/>
    </location>
</feature>
<comment type="subunit">
    <text evidence="6">Homodimer.</text>
</comment>
<feature type="binding site" evidence="6">
    <location>
        <position position="166"/>
    </location>
    <ligand>
        <name>Zn(2+)</name>
        <dbReference type="ChEBI" id="CHEBI:29105"/>
        <label>2</label>
    </ligand>
</feature>
<feature type="binding site" evidence="6">
    <location>
        <position position="189"/>
    </location>
    <ligand>
        <name>Zn(2+)</name>
        <dbReference type="ChEBI" id="CHEBI:29105"/>
        <label>2</label>
    </ligand>
</feature>
<sequence>MGSESYYDVLGVPRNATETDIKKAYRNLAKKYHPDVCKEAGAEEKFKSINEAYAVLSDESKRRQYDQLGHENFTNASKGSYGGGPGGAGFNADFSGFGDIFDSFFGGGGRRSGPRQGDDLLMRIQISLEDAVFGAQKEIEVMHTEQCPDCDGTGSSTKKTTTCPKCGGTGQIKQVRNSIFGQMVTASPCPNCGGRGKIPESVCRKCNGTGRTKVRRKVTVHVPPGIESGMRLRMEGYGEAGDYGAPNGDLYIEVRVMPNSRFDREDDNLVTQYEITPAQAALGCEVLIETLDKKKVSLKVPAGISYGTRMRIPGEGVRRRGNFGSLLVRIVIATPKKLSAAERELYEQLLAAEGNAPKTKDAKEPKESKSSPGSDAPKEEKKKKRGFFK</sequence>
<feature type="repeat" description="CXXCXGXG motif" evidence="6">
    <location>
        <begin position="203"/>
        <end position="210"/>
    </location>
</feature>
<dbReference type="CDD" id="cd10747">
    <property type="entry name" value="DnaJ_C"/>
    <property type="match status" value="1"/>
</dbReference>
<dbReference type="CDD" id="cd10719">
    <property type="entry name" value="DnaJ_zf"/>
    <property type="match status" value="1"/>
</dbReference>
<dbReference type="PROSITE" id="PS51188">
    <property type="entry name" value="ZF_CR"/>
    <property type="match status" value="1"/>
</dbReference>
<dbReference type="HAMAP" id="MF_01152">
    <property type="entry name" value="DnaJ"/>
    <property type="match status" value="1"/>
</dbReference>
<feature type="repeat" description="CXXCXGXG motif" evidence="6">
    <location>
        <begin position="189"/>
        <end position="196"/>
    </location>
</feature>
<comment type="function">
    <text evidence="6">Participates actively in the response to hyperosmotic and heat shock by preventing the aggregation of stress-denatured proteins and by disaggregating proteins, also in an autonomous, DnaK-independent fashion. Unfolded proteins bind initially to DnaJ; upon interaction with the DnaJ-bound protein, DnaK hydrolyzes its bound ATP, resulting in the formation of a stable complex. GrpE releases ADP from DnaK; ATP binding to DnaK triggers the release of the substrate protein, thus completing the reaction cycle. Several rounds of ATP-dependent interactions between DnaJ, DnaK and GrpE are required for fully efficient folding. Also involved, together with DnaK and GrpE, in the DNA replication of plasmids through activation of initiation proteins.</text>
</comment>
<dbReference type="NCBIfam" id="TIGR02349">
    <property type="entry name" value="DnaJ_bact"/>
    <property type="match status" value="1"/>
</dbReference>
<dbReference type="RefSeq" id="WP_268922709.1">
    <property type="nucleotide sequence ID" value="NZ_JAPTGC010000004.1"/>
</dbReference>
<keyword evidence="5 6" id="KW-0143">Chaperone</keyword>
<dbReference type="EMBL" id="JAPTGC010000004">
    <property type="protein sequence ID" value="MCZ0862462.1"/>
    <property type="molecule type" value="Genomic_DNA"/>
</dbReference>
<feature type="binding site" evidence="6">
    <location>
        <position position="192"/>
    </location>
    <ligand>
        <name>Zn(2+)</name>
        <dbReference type="ChEBI" id="CHEBI:29105"/>
        <label>2</label>
    </ligand>
</feature>
<dbReference type="Proteomes" id="UP001141336">
    <property type="component" value="Unassembled WGS sequence"/>
</dbReference>
<name>A0ABT4IL38_9EURY</name>
<dbReference type="Pfam" id="PF01556">
    <property type="entry name" value="DnaJ_C"/>
    <property type="match status" value="1"/>
</dbReference>
<feature type="domain" description="J" evidence="9">
    <location>
        <begin position="5"/>
        <end position="69"/>
    </location>
</feature>
<dbReference type="Pfam" id="PF00684">
    <property type="entry name" value="DnaJ_CXXCXGXG"/>
    <property type="match status" value="1"/>
</dbReference>
<evidence type="ECO:0000313" key="11">
    <source>
        <dbReference type="EMBL" id="MCZ0862462.1"/>
    </source>
</evidence>
<keyword evidence="2 6" id="KW-0677">Repeat</keyword>
<keyword evidence="6" id="KW-0963">Cytoplasm</keyword>
<evidence type="ECO:0000256" key="4">
    <source>
        <dbReference type="ARBA" id="ARBA00022833"/>
    </source>
</evidence>
<keyword evidence="12" id="KW-1185">Reference proteome</keyword>
<evidence type="ECO:0000259" key="10">
    <source>
        <dbReference type="PROSITE" id="PS51188"/>
    </source>
</evidence>
<feature type="binding site" evidence="6">
    <location>
        <position position="150"/>
    </location>
    <ligand>
        <name>Zn(2+)</name>
        <dbReference type="ChEBI" id="CHEBI:29105"/>
        <label>1</label>
    </ligand>
</feature>
<evidence type="ECO:0000313" key="12">
    <source>
        <dbReference type="Proteomes" id="UP001141336"/>
    </source>
</evidence>
<dbReference type="InterPro" id="IPR008971">
    <property type="entry name" value="HSP40/DnaJ_pept-bd"/>
</dbReference>
<evidence type="ECO:0000256" key="2">
    <source>
        <dbReference type="ARBA" id="ARBA00022737"/>
    </source>
</evidence>
<dbReference type="InterPro" id="IPR012724">
    <property type="entry name" value="DnaJ"/>
</dbReference>
<dbReference type="InterPro" id="IPR018253">
    <property type="entry name" value="DnaJ_domain_CS"/>
</dbReference>
<comment type="cofactor">
    <cofactor evidence="6">
        <name>Zn(2+)</name>
        <dbReference type="ChEBI" id="CHEBI:29105"/>
    </cofactor>
    <text evidence="6">Binds 2 Zn(2+) ions per monomer.</text>
</comment>
<keyword evidence="4 6" id="KW-0862">Zinc</keyword>
<feature type="binding site" evidence="6">
    <location>
        <position position="203"/>
    </location>
    <ligand>
        <name>Zn(2+)</name>
        <dbReference type="ChEBI" id="CHEBI:29105"/>
        <label>1</label>
    </ligand>
</feature>
<feature type="domain" description="CR-type" evidence="10">
    <location>
        <begin position="134"/>
        <end position="215"/>
    </location>
</feature>
<organism evidence="11 12">
    <name type="scientific">Methanocorpusculum vombati</name>
    <dbReference type="NCBI Taxonomy" id="3002864"/>
    <lineage>
        <taxon>Archaea</taxon>
        <taxon>Methanobacteriati</taxon>
        <taxon>Methanobacteriota</taxon>
        <taxon>Stenosarchaea group</taxon>
        <taxon>Methanomicrobia</taxon>
        <taxon>Methanomicrobiales</taxon>
        <taxon>Methanocorpusculaceae</taxon>
        <taxon>Methanocorpusculum</taxon>
    </lineage>
</organism>
<dbReference type="InterPro" id="IPR002939">
    <property type="entry name" value="DnaJ_C"/>
</dbReference>
<gene>
    <name evidence="6 11" type="primary">dnaJ</name>
    <name evidence="11" type="ORF">O0S09_04230</name>
</gene>
<dbReference type="SUPFAM" id="SSF57938">
    <property type="entry name" value="DnaJ/Hsp40 cysteine-rich domain"/>
    <property type="match status" value="1"/>
</dbReference>
<protein>
    <recommendedName>
        <fullName evidence="6">Chaperone protein DnaJ</fullName>
    </recommendedName>
</protein>
<feature type="repeat" description="CXXCXGXG motif" evidence="6">
    <location>
        <begin position="147"/>
        <end position="154"/>
    </location>
</feature>
<feature type="binding site" evidence="6">
    <location>
        <position position="206"/>
    </location>
    <ligand>
        <name>Zn(2+)</name>
        <dbReference type="ChEBI" id="CHEBI:29105"/>
        <label>1</label>
    </ligand>
</feature>
<accession>A0ABT4IL38</accession>
<feature type="binding site" evidence="6">
    <location>
        <position position="147"/>
    </location>
    <ligand>
        <name>Zn(2+)</name>
        <dbReference type="ChEBI" id="CHEBI:29105"/>
        <label>1</label>
    </ligand>
</feature>
<feature type="region of interest" description="Disordered" evidence="8">
    <location>
        <begin position="352"/>
        <end position="389"/>
    </location>
</feature>
<comment type="subcellular location">
    <subcellularLocation>
        <location evidence="6">Cytoplasm</location>
    </subcellularLocation>
</comment>
<dbReference type="Gene3D" id="1.10.287.110">
    <property type="entry name" value="DnaJ domain"/>
    <property type="match status" value="1"/>
</dbReference>
<evidence type="ECO:0000256" key="3">
    <source>
        <dbReference type="ARBA" id="ARBA00022771"/>
    </source>
</evidence>
<keyword evidence="6" id="KW-0235">DNA replication</keyword>
<dbReference type="SUPFAM" id="SSF49493">
    <property type="entry name" value="HSP40/DnaJ peptide-binding domain"/>
    <property type="match status" value="2"/>
</dbReference>
<dbReference type="SMART" id="SM00271">
    <property type="entry name" value="DnaJ"/>
    <property type="match status" value="1"/>
</dbReference>
<keyword evidence="11" id="KW-0560">Oxidoreductase</keyword>
<reference evidence="11" key="1">
    <citation type="submission" date="2022-12" db="EMBL/GenBank/DDBJ databases">
        <title>Isolation and characterisation of novel Methanocorpusculum spp. from native Australian herbivores indicates the genus is ancestrally host-associated.</title>
        <authorList>
            <person name="Volmer J.G."/>
            <person name="Soo R.M."/>
            <person name="Evans P.N."/>
            <person name="Hoedt E.C."/>
            <person name="Astorga Alsina A.L."/>
            <person name="Woodcroft B.J."/>
            <person name="Tyson G.W."/>
            <person name="Hugenholtz P."/>
            <person name="Morrison M."/>
        </authorList>
    </citation>
    <scope>NUCLEOTIDE SEQUENCE</scope>
    <source>
        <strain evidence="11">CW153</strain>
    </source>
</reference>
<keyword evidence="1 6" id="KW-0479">Metal-binding</keyword>
<dbReference type="InterPro" id="IPR001305">
    <property type="entry name" value="HSP_DnaJ_Cys-rich_dom"/>
</dbReference>
<dbReference type="GO" id="GO:0016491">
    <property type="term" value="F:oxidoreductase activity"/>
    <property type="evidence" value="ECO:0007669"/>
    <property type="project" value="UniProtKB-KW"/>
</dbReference>
<dbReference type="Pfam" id="PF00226">
    <property type="entry name" value="DnaJ"/>
    <property type="match status" value="1"/>
</dbReference>
<comment type="caution">
    <text evidence="11">The sequence shown here is derived from an EMBL/GenBank/DDBJ whole genome shotgun (WGS) entry which is preliminary data.</text>
</comment>
<dbReference type="InterPro" id="IPR036869">
    <property type="entry name" value="J_dom_sf"/>
</dbReference>
<dbReference type="SUPFAM" id="SSF46565">
    <property type="entry name" value="Chaperone J-domain"/>
    <property type="match status" value="1"/>
</dbReference>
<dbReference type="PROSITE" id="PS00636">
    <property type="entry name" value="DNAJ_1"/>
    <property type="match status" value="1"/>
</dbReference>
<keyword evidence="3 6" id="KW-0863">Zinc-finger</keyword>
<dbReference type="PANTHER" id="PTHR43096">
    <property type="entry name" value="DNAJ HOMOLOG 1, MITOCHONDRIAL-RELATED"/>
    <property type="match status" value="1"/>
</dbReference>
<evidence type="ECO:0000256" key="5">
    <source>
        <dbReference type="ARBA" id="ARBA00023186"/>
    </source>
</evidence>
<dbReference type="CDD" id="cd06257">
    <property type="entry name" value="DnaJ"/>
    <property type="match status" value="1"/>
</dbReference>
<dbReference type="NCBIfam" id="NF008035">
    <property type="entry name" value="PRK10767.1"/>
    <property type="match status" value="1"/>
</dbReference>